<comment type="caution">
    <text evidence="1">The sequence shown here is derived from an EMBL/GenBank/DDBJ whole genome shotgun (WGS) entry which is preliminary data.</text>
</comment>
<organism evidence="1 2">
    <name type="scientific">Pontibacter ramchanderi</name>
    <dbReference type="NCBI Taxonomy" id="1179743"/>
    <lineage>
        <taxon>Bacteria</taxon>
        <taxon>Pseudomonadati</taxon>
        <taxon>Bacteroidota</taxon>
        <taxon>Cytophagia</taxon>
        <taxon>Cytophagales</taxon>
        <taxon>Hymenobacteraceae</taxon>
        <taxon>Pontibacter</taxon>
    </lineage>
</organism>
<proteinExistence type="predicted"/>
<dbReference type="RefSeq" id="WP_143741226.1">
    <property type="nucleotide sequence ID" value="NZ_PJMU01000001.1"/>
</dbReference>
<name>A0A2N3V2N1_9BACT</name>
<gene>
    <name evidence="1" type="ORF">BD749_0827</name>
</gene>
<protein>
    <submittedName>
        <fullName evidence="1">Uncharacterized protein</fullName>
    </submittedName>
</protein>
<reference evidence="1 2" key="1">
    <citation type="submission" date="2017-12" db="EMBL/GenBank/DDBJ databases">
        <title>Genomic Encyclopedia of Type Strains, Phase III (KMG-III): the genomes of soil and plant-associated and newly described type strains.</title>
        <authorList>
            <person name="Whitman W."/>
        </authorList>
    </citation>
    <scope>NUCLEOTIDE SEQUENCE [LARGE SCALE GENOMIC DNA]</scope>
    <source>
        <strain evidence="1 2">LP43</strain>
    </source>
</reference>
<accession>A0A2N3V2N1</accession>
<evidence type="ECO:0000313" key="2">
    <source>
        <dbReference type="Proteomes" id="UP000233782"/>
    </source>
</evidence>
<dbReference type="EMBL" id="PJMU01000001">
    <property type="protein sequence ID" value="PKV75879.1"/>
    <property type="molecule type" value="Genomic_DNA"/>
</dbReference>
<dbReference type="AlphaFoldDB" id="A0A2N3V2N1"/>
<sequence>MSMGPAAMEVIEYQVNSFSTTPFLVGTAEEQLKSYERYYSRVFSVKDAFITPKRFHGWLHAGLLPLDMPEGKKTLMNLPEFIWVRLIDRLRQVGVPLEHIQQLKAYLFTEVDLQALGQQMATASTADKTRLGQMYDRAGLTEEHRQALHTELEAEVPLAPQPGIRPATVLDTVLFHLLASRDEAGVTLLPSGYFQLWMASAGEPRANTTHVYLSITEQVQIFRSSGLWEEKTEKLDELSDEEWQVIWAIRNRRAREVTVTFVEKGERRQLDITTTTVEHVKSSEMAIDLLKLGKYEDIRIKTNDGKSLHVERKKRRRF</sequence>
<dbReference type="Proteomes" id="UP000233782">
    <property type="component" value="Unassembled WGS sequence"/>
</dbReference>
<keyword evidence="2" id="KW-1185">Reference proteome</keyword>
<evidence type="ECO:0000313" key="1">
    <source>
        <dbReference type="EMBL" id="PKV75879.1"/>
    </source>
</evidence>
<dbReference type="OrthoDB" id="9836113at2"/>